<proteinExistence type="predicted"/>
<reference evidence="1" key="1">
    <citation type="submission" date="2017-05" db="UniProtKB">
        <authorList>
            <consortium name="EnsemblMetazoa"/>
        </authorList>
    </citation>
    <scope>IDENTIFICATION</scope>
</reference>
<dbReference type="InParanoid" id="A0A1X7SFB8"/>
<dbReference type="AlphaFoldDB" id="A0A1X7SFB8"/>
<name>A0A1X7SFB8_AMPQE</name>
<accession>A0A1X7SFB8</accession>
<dbReference type="EnsemblMetazoa" id="Aqu2.1.00765_001">
    <property type="protein sequence ID" value="Aqu2.1.00765_001"/>
    <property type="gene ID" value="Aqu2.1.00765"/>
</dbReference>
<protein>
    <submittedName>
        <fullName evidence="1">Uncharacterized protein</fullName>
    </submittedName>
</protein>
<sequence length="77" mass="8582">GPATLKAILRVTAAGKLVRSSMAVPVPKKKRNPAVLQHDEISQESLPDDENIKLKCKYCKKEITGSTNAKTNWWKHL</sequence>
<organism evidence="1">
    <name type="scientific">Amphimedon queenslandica</name>
    <name type="common">Sponge</name>
    <dbReference type="NCBI Taxonomy" id="400682"/>
    <lineage>
        <taxon>Eukaryota</taxon>
        <taxon>Metazoa</taxon>
        <taxon>Porifera</taxon>
        <taxon>Demospongiae</taxon>
        <taxon>Heteroscleromorpha</taxon>
        <taxon>Haplosclerida</taxon>
        <taxon>Niphatidae</taxon>
        <taxon>Amphimedon</taxon>
    </lineage>
</organism>
<evidence type="ECO:0000313" key="1">
    <source>
        <dbReference type="EnsemblMetazoa" id="Aqu2.1.00765_001"/>
    </source>
</evidence>